<sequence>MDVQNVITQYRATEDNDLKYMALKEELSSVDVCENLQNYVDQLLIPVLTEETNAEIVNLVSLQVFPHAVEVCLSNNKSGPWFDDIVVEPLIQHMASARATIAIQTLKTVSRKISENRVRLGTRPQLIQDFLQKCDDTVLSVEALCYLIQCYYDIHHGIPPVVIDQILTLARSGSQGDTTRLLIRESLSRANLEAILHVGTQLNLQELESASECWWRLAPIGVELFHSQLLPALSNHESRPSALHILLHFQPFYTVKRLDDKTLLGPDNEKLLLQSLKESDQELSRAALEAPDNTHTEEADSDSDSDPAQTAYLAELPSDEEIEFENEAEGTTEPSPQETSIRGICQEIMAKLNANKVLSPSSSSRKPLPPILSELSKREDEDLSSLSRLQTALETLSQLASTRPTPDLPWSQICQDLVLPRIVLEKTFVQKLKAGNLTQSIDEGATLRASAQSTLQQLLPLIDFKTICMTLEYELKHGIQDKDPGVRQLAAELVHSLLAAHYSEIVGLQWQWYANLLREEDFRDLAAQELRNNLREDYPAVG</sequence>
<organism evidence="2 3">
    <name type="scientific">Zygosaccharomyces rouxii</name>
    <dbReference type="NCBI Taxonomy" id="4956"/>
    <lineage>
        <taxon>Eukaryota</taxon>
        <taxon>Fungi</taxon>
        <taxon>Dikarya</taxon>
        <taxon>Ascomycota</taxon>
        <taxon>Saccharomycotina</taxon>
        <taxon>Saccharomycetes</taxon>
        <taxon>Saccharomycetales</taxon>
        <taxon>Saccharomycetaceae</taxon>
        <taxon>Zygosaccharomyces</taxon>
    </lineage>
</organism>
<protein>
    <recommendedName>
        <fullName evidence="4">TATA-binding protein interacting (TIP20) domain-containing protein</fullName>
    </recommendedName>
</protein>
<dbReference type="SUPFAM" id="SSF48371">
    <property type="entry name" value="ARM repeat"/>
    <property type="match status" value="1"/>
</dbReference>
<accession>A0A1Q3AI37</accession>
<feature type="compositionally biased region" description="Acidic residues" evidence="1">
    <location>
        <begin position="317"/>
        <end position="330"/>
    </location>
</feature>
<evidence type="ECO:0000256" key="1">
    <source>
        <dbReference type="SAM" id="MobiDB-lite"/>
    </source>
</evidence>
<proteinExistence type="predicted"/>
<dbReference type="Proteomes" id="UP000187013">
    <property type="component" value="Unassembled WGS sequence"/>
</dbReference>
<evidence type="ECO:0000313" key="3">
    <source>
        <dbReference type="Proteomes" id="UP000187013"/>
    </source>
</evidence>
<dbReference type="AlphaFoldDB" id="A0A1Q3AI37"/>
<feature type="region of interest" description="Disordered" evidence="1">
    <location>
        <begin position="282"/>
        <end position="339"/>
    </location>
</feature>
<dbReference type="InterPro" id="IPR016024">
    <property type="entry name" value="ARM-type_fold"/>
</dbReference>
<reference evidence="2 3" key="1">
    <citation type="submission" date="2016-08" db="EMBL/GenBank/DDBJ databases">
        <title>Draft genome sequence of allopolyploid Zygosaccharomyces rouxii.</title>
        <authorList>
            <person name="Watanabe J."/>
            <person name="Uehara K."/>
            <person name="Mogi Y."/>
            <person name="Tsukioka Y."/>
        </authorList>
    </citation>
    <scope>NUCLEOTIDE SEQUENCE [LARGE SCALE GENOMIC DNA]</scope>
    <source>
        <strain evidence="2 3">NBRC 110957</strain>
    </source>
</reference>
<dbReference type="OrthoDB" id="4034650at2759"/>
<evidence type="ECO:0008006" key="4">
    <source>
        <dbReference type="Google" id="ProtNLM"/>
    </source>
</evidence>
<name>A0A1Q3AI37_ZYGRO</name>
<comment type="caution">
    <text evidence="2">The sequence shown here is derived from an EMBL/GenBank/DDBJ whole genome shotgun (WGS) entry which is preliminary data.</text>
</comment>
<evidence type="ECO:0000313" key="2">
    <source>
        <dbReference type="EMBL" id="GAV55408.1"/>
    </source>
</evidence>
<dbReference type="EMBL" id="BDGX01000048">
    <property type="protein sequence ID" value="GAV55408.1"/>
    <property type="molecule type" value="Genomic_DNA"/>
</dbReference>
<gene>
    <name evidence="2" type="ORF">ZYGR_0AV00390</name>
</gene>